<dbReference type="SFLD" id="SFLDG01168">
    <property type="entry name" value="Ferric_reductase_subgroup_(FRE"/>
    <property type="match status" value="1"/>
</dbReference>
<evidence type="ECO:0000256" key="6">
    <source>
        <dbReference type="ARBA" id="ARBA00022857"/>
    </source>
</evidence>
<evidence type="ECO:0000256" key="1">
    <source>
        <dbReference type="ARBA" id="ARBA00004141"/>
    </source>
</evidence>
<comment type="subcellular location">
    <subcellularLocation>
        <location evidence="1">Membrane</location>
        <topology evidence="1">Multi-pass membrane protein</topology>
    </subcellularLocation>
</comment>
<keyword evidence="5" id="KW-0274">FAD</keyword>
<dbReference type="InterPro" id="IPR013121">
    <property type="entry name" value="Fe_red_NAD-bd_6"/>
</dbReference>
<dbReference type="Pfam" id="PF01794">
    <property type="entry name" value="Ferric_reduct"/>
    <property type="match status" value="1"/>
</dbReference>
<dbReference type="EMBL" id="KV454001">
    <property type="protein sequence ID" value="ODQ48949.1"/>
    <property type="molecule type" value="Genomic_DNA"/>
</dbReference>
<dbReference type="GO" id="GO:0005886">
    <property type="term" value="C:plasma membrane"/>
    <property type="evidence" value="ECO:0007669"/>
    <property type="project" value="TreeGrafter"/>
</dbReference>
<comment type="function">
    <text evidence="12">Probable cell surface metalloreductase. May be involved in iron or copper homeostasis.</text>
</comment>
<dbReference type="CDD" id="cd06186">
    <property type="entry name" value="NOX_Duox_like_FAD_NADP"/>
    <property type="match status" value="1"/>
</dbReference>
<evidence type="ECO:0000313" key="20">
    <source>
        <dbReference type="Proteomes" id="UP000094455"/>
    </source>
</evidence>
<dbReference type="SFLD" id="SFLDS00052">
    <property type="entry name" value="Ferric_Reductase_Domain"/>
    <property type="match status" value="1"/>
</dbReference>
<keyword evidence="11 15" id="KW-0472">Membrane</keyword>
<dbReference type="RefSeq" id="XP_019020062.1">
    <property type="nucleotide sequence ID" value="XM_019163211.1"/>
</dbReference>
<dbReference type="OrthoDB" id="17725at2759"/>
<keyword evidence="4 15" id="KW-0812">Transmembrane</keyword>
<evidence type="ECO:0000256" key="10">
    <source>
        <dbReference type="ARBA" id="ARBA00023065"/>
    </source>
</evidence>
<feature type="domain" description="Ferric reductase NAD binding" evidence="18">
    <location>
        <begin position="349"/>
        <end position="494"/>
    </location>
</feature>
<dbReference type="Pfam" id="PF08022">
    <property type="entry name" value="FAD_binding_8"/>
    <property type="match status" value="1"/>
</dbReference>
<feature type="transmembrane region" description="Helical" evidence="15">
    <location>
        <begin position="138"/>
        <end position="159"/>
    </location>
</feature>
<evidence type="ECO:0000256" key="7">
    <source>
        <dbReference type="ARBA" id="ARBA00022982"/>
    </source>
</evidence>
<dbReference type="InterPro" id="IPR039261">
    <property type="entry name" value="FNR_nucleotide-bd"/>
</dbReference>
<feature type="domain" description="Ferric oxidoreductase" evidence="16">
    <location>
        <begin position="103"/>
        <end position="214"/>
    </location>
</feature>
<dbReference type="PANTHER" id="PTHR11972">
    <property type="entry name" value="NADPH OXIDASE"/>
    <property type="match status" value="1"/>
</dbReference>
<dbReference type="GO" id="GO:0000293">
    <property type="term" value="F:ferric-chelate reductase activity"/>
    <property type="evidence" value="ECO:0007669"/>
    <property type="project" value="TreeGrafter"/>
</dbReference>
<keyword evidence="2" id="KW-0813">Transport</keyword>
<comment type="similarity">
    <text evidence="13">Belongs to the ferric reductase (FRE) family. AIM14 subfamily.</text>
</comment>
<dbReference type="InterPro" id="IPR013112">
    <property type="entry name" value="FAD-bd_8"/>
</dbReference>
<protein>
    <recommendedName>
        <fullName evidence="14">Probable metalloreductase AIM14</fullName>
    </recommendedName>
</protein>
<keyword evidence="20" id="KW-1185">Reference proteome</keyword>
<evidence type="ECO:0000256" key="11">
    <source>
        <dbReference type="ARBA" id="ARBA00023136"/>
    </source>
</evidence>
<dbReference type="Proteomes" id="UP000094455">
    <property type="component" value="Unassembled WGS sequence"/>
</dbReference>
<keyword evidence="3" id="KW-0285">Flavoprotein</keyword>
<dbReference type="GeneID" id="30179898"/>
<dbReference type="Pfam" id="PF08030">
    <property type="entry name" value="NAD_binding_6"/>
    <property type="match status" value="1"/>
</dbReference>
<feature type="transmembrane region" description="Helical" evidence="15">
    <location>
        <begin position="171"/>
        <end position="188"/>
    </location>
</feature>
<gene>
    <name evidence="19" type="ORF">PICMEDRAFT_57091</name>
</gene>
<keyword evidence="9" id="KW-0560">Oxidoreductase</keyword>
<evidence type="ECO:0000256" key="13">
    <source>
        <dbReference type="ARBA" id="ARBA00038065"/>
    </source>
</evidence>
<feature type="transmembrane region" description="Helical" evidence="15">
    <location>
        <begin position="29"/>
        <end position="51"/>
    </location>
</feature>
<sequence>MTDEKTTLFADAVELMKRHGALHTVNIKYGYIIFGLSALFILVRTLSIWYYQRAWKRSGRSTTVLRVTSLPLPLSISLIVLTVAILVAVKPHLEKITVVVKRLGRLAYALIPLDIFLAAQPAWFSVDNYLNTIQMHKWVSRVIVLLGMFHSIGFLAYYVSMGTVGNLFRPVNFLGFLMFIFANIMFVFWKPIRNLNYTLFYLYHNFFMLALVVMIYFHARPGVGLYFFFNAMLLVAQTVRKYTRARDVTLTEIIENPGSNLLIVKFPKSLLPESYLPGCHVRIGYSKWTPFFTILPSHPYTVATSFENRDLLASLVIKKTKFKLEPFETYSIQPSFESSLSQNFFDTADNVNIVCGGSGISLGLVIFEYLKRSIISGGREIKLKFVWITKDEEDVFILQELNVQGVDVFITNNTSYELDSIQESAGIPLTELSNDSHDSLVTIDHKFSNTVVVGKRPDLEKLLQNNLSKTIDYANKWIISCGPPSLIEECSKISTKQKCRFFSEEYAF</sequence>
<accession>A0A1E3NS81</accession>
<dbReference type="SFLD" id="SFLDF00463">
    <property type="entry name" value="AIM14"/>
    <property type="match status" value="1"/>
</dbReference>
<evidence type="ECO:0000256" key="15">
    <source>
        <dbReference type="SAM" id="Phobius"/>
    </source>
</evidence>
<evidence type="ECO:0000256" key="5">
    <source>
        <dbReference type="ARBA" id="ARBA00022827"/>
    </source>
</evidence>
<evidence type="ECO:0000256" key="14">
    <source>
        <dbReference type="ARBA" id="ARBA00039704"/>
    </source>
</evidence>
<reference evidence="19 20" key="1">
    <citation type="journal article" date="2016" name="Proc. Natl. Acad. Sci. U.S.A.">
        <title>Comparative genomics of biotechnologically important yeasts.</title>
        <authorList>
            <person name="Riley R."/>
            <person name="Haridas S."/>
            <person name="Wolfe K.H."/>
            <person name="Lopes M.R."/>
            <person name="Hittinger C.T."/>
            <person name="Goeker M."/>
            <person name="Salamov A.A."/>
            <person name="Wisecaver J.H."/>
            <person name="Long T.M."/>
            <person name="Calvey C.H."/>
            <person name="Aerts A.L."/>
            <person name="Barry K.W."/>
            <person name="Choi C."/>
            <person name="Clum A."/>
            <person name="Coughlan A.Y."/>
            <person name="Deshpande S."/>
            <person name="Douglass A.P."/>
            <person name="Hanson S.J."/>
            <person name="Klenk H.-P."/>
            <person name="LaButti K.M."/>
            <person name="Lapidus A."/>
            <person name="Lindquist E.A."/>
            <person name="Lipzen A.M."/>
            <person name="Meier-Kolthoff J.P."/>
            <person name="Ohm R.A."/>
            <person name="Otillar R.P."/>
            <person name="Pangilinan J.L."/>
            <person name="Peng Y."/>
            <person name="Rokas A."/>
            <person name="Rosa C.A."/>
            <person name="Scheuner C."/>
            <person name="Sibirny A.A."/>
            <person name="Slot J.C."/>
            <person name="Stielow J.B."/>
            <person name="Sun H."/>
            <person name="Kurtzman C.P."/>
            <person name="Blackwell M."/>
            <person name="Grigoriev I.V."/>
            <person name="Jeffries T.W."/>
        </authorList>
    </citation>
    <scope>NUCLEOTIDE SEQUENCE [LARGE SCALE GENOMIC DNA]</scope>
    <source>
        <strain evidence="19 20">NRRL Y-2026</strain>
    </source>
</reference>
<evidence type="ECO:0000256" key="8">
    <source>
        <dbReference type="ARBA" id="ARBA00022989"/>
    </source>
</evidence>
<organism evidence="19 20">
    <name type="scientific">Pichia membranifaciens NRRL Y-2026</name>
    <dbReference type="NCBI Taxonomy" id="763406"/>
    <lineage>
        <taxon>Eukaryota</taxon>
        <taxon>Fungi</taxon>
        <taxon>Dikarya</taxon>
        <taxon>Ascomycota</taxon>
        <taxon>Saccharomycotina</taxon>
        <taxon>Pichiomycetes</taxon>
        <taxon>Pichiales</taxon>
        <taxon>Pichiaceae</taxon>
        <taxon>Pichia</taxon>
    </lineage>
</organism>
<dbReference type="GO" id="GO:0033215">
    <property type="term" value="P:reductive iron assimilation"/>
    <property type="evidence" value="ECO:0007669"/>
    <property type="project" value="TreeGrafter"/>
</dbReference>
<name>A0A1E3NS81_9ASCO</name>
<dbReference type="Gene3D" id="3.40.50.80">
    <property type="entry name" value="Nucleotide-binding domain of ferredoxin-NADP reductase (FNR) module"/>
    <property type="match status" value="1"/>
</dbReference>
<dbReference type="STRING" id="763406.A0A1E3NS81"/>
<proteinExistence type="inferred from homology"/>
<evidence type="ECO:0000259" key="18">
    <source>
        <dbReference type="Pfam" id="PF08030"/>
    </source>
</evidence>
<evidence type="ECO:0000256" key="12">
    <source>
        <dbReference type="ARBA" id="ARBA00037386"/>
    </source>
</evidence>
<keyword evidence="8 15" id="KW-1133">Transmembrane helix</keyword>
<keyword evidence="7" id="KW-0249">Electron transport</keyword>
<feature type="transmembrane region" description="Helical" evidence="15">
    <location>
        <begin position="106"/>
        <end position="126"/>
    </location>
</feature>
<evidence type="ECO:0000259" key="16">
    <source>
        <dbReference type="Pfam" id="PF01794"/>
    </source>
</evidence>
<feature type="domain" description="FAD-binding 8" evidence="17">
    <location>
        <begin position="257"/>
        <end position="321"/>
    </location>
</feature>
<evidence type="ECO:0000259" key="17">
    <source>
        <dbReference type="Pfam" id="PF08022"/>
    </source>
</evidence>
<feature type="transmembrane region" description="Helical" evidence="15">
    <location>
        <begin position="63"/>
        <end position="86"/>
    </location>
</feature>
<evidence type="ECO:0000256" key="9">
    <source>
        <dbReference type="ARBA" id="ARBA00023002"/>
    </source>
</evidence>
<dbReference type="InterPro" id="IPR050369">
    <property type="entry name" value="RBOH/FRE"/>
</dbReference>
<dbReference type="AlphaFoldDB" id="A0A1E3NS81"/>
<keyword evidence="6" id="KW-0521">NADP</keyword>
<dbReference type="PANTHER" id="PTHR11972:SF198">
    <property type="entry name" value="METALLOREDUCTASE AIM14-RELATED"/>
    <property type="match status" value="1"/>
</dbReference>
<evidence type="ECO:0000256" key="4">
    <source>
        <dbReference type="ARBA" id="ARBA00022692"/>
    </source>
</evidence>
<evidence type="ECO:0000313" key="19">
    <source>
        <dbReference type="EMBL" id="ODQ48949.1"/>
    </source>
</evidence>
<evidence type="ECO:0000256" key="3">
    <source>
        <dbReference type="ARBA" id="ARBA00022630"/>
    </source>
</evidence>
<feature type="transmembrane region" description="Helical" evidence="15">
    <location>
        <begin position="200"/>
        <end position="217"/>
    </location>
</feature>
<evidence type="ECO:0000256" key="2">
    <source>
        <dbReference type="ARBA" id="ARBA00022448"/>
    </source>
</evidence>
<keyword evidence="10" id="KW-0406">Ion transport</keyword>
<dbReference type="InterPro" id="IPR013130">
    <property type="entry name" value="Fe3_Rdtase_TM_dom"/>
</dbReference>